<evidence type="ECO:0000256" key="1">
    <source>
        <dbReference type="ARBA" id="ARBA00004141"/>
    </source>
</evidence>
<name>A0A814IW44_9BILA</name>
<feature type="transmembrane region" description="Helical" evidence="12">
    <location>
        <begin position="37"/>
        <end position="58"/>
    </location>
</feature>
<dbReference type="GO" id="GO:0015280">
    <property type="term" value="F:ligand-gated sodium channel activity"/>
    <property type="evidence" value="ECO:0007669"/>
    <property type="project" value="TreeGrafter"/>
</dbReference>
<evidence type="ECO:0000256" key="12">
    <source>
        <dbReference type="SAM" id="Phobius"/>
    </source>
</evidence>
<keyword evidence="2 11" id="KW-0813">Transport</keyword>
<dbReference type="OrthoDB" id="10051479at2759"/>
<evidence type="ECO:0000256" key="7">
    <source>
        <dbReference type="ARBA" id="ARBA00023065"/>
    </source>
</evidence>
<dbReference type="Pfam" id="PF00858">
    <property type="entry name" value="ASC"/>
    <property type="match status" value="1"/>
</dbReference>
<keyword evidence="7 11" id="KW-0406">Ion transport</keyword>
<comment type="similarity">
    <text evidence="11">Belongs to the amiloride-sensitive sodium channel (TC 1.A.6) family.</text>
</comment>
<evidence type="ECO:0000256" key="8">
    <source>
        <dbReference type="ARBA" id="ARBA00023136"/>
    </source>
</evidence>
<proteinExistence type="inferred from homology"/>
<keyword evidence="8 12" id="KW-0472">Membrane</keyword>
<evidence type="ECO:0000256" key="4">
    <source>
        <dbReference type="ARBA" id="ARBA00022692"/>
    </source>
</evidence>
<accession>A0A814IW44</accession>
<evidence type="ECO:0000256" key="5">
    <source>
        <dbReference type="ARBA" id="ARBA00022989"/>
    </source>
</evidence>
<evidence type="ECO:0000256" key="9">
    <source>
        <dbReference type="ARBA" id="ARBA00023201"/>
    </source>
</evidence>
<keyword evidence="4 11" id="KW-0812">Transmembrane</keyword>
<evidence type="ECO:0000256" key="2">
    <source>
        <dbReference type="ARBA" id="ARBA00022448"/>
    </source>
</evidence>
<dbReference type="Gene3D" id="1.10.287.770">
    <property type="entry name" value="YojJ-like"/>
    <property type="match status" value="1"/>
</dbReference>
<evidence type="ECO:0000256" key="3">
    <source>
        <dbReference type="ARBA" id="ARBA00022461"/>
    </source>
</evidence>
<dbReference type="InterPro" id="IPR001873">
    <property type="entry name" value="ENaC"/>
</dbReference>
<gene>
    <name evidence="13" type="ORF">OXX778_LOCUS17785</name>
</gene>
<protein>
    <submittedName>
        <fullName evidence="13">Uncharacterized protein</fullName>
    </submittedName>
</protein>
<dbReference type="EMBL" id="CAJNOC010004657">
    <property type="protein sequence ID" value="CAF1029306.1"/>
    <property type="molecule type" value="Genomic_DNA"/>
</dbReference>
<evidence type="ECO:0000313" key="13">
    <source>
        <dbReference type="EMBL" id="CAF1029306.1"/>
    </source>
</evidence>
<keyword evidence="3 11" id="KW-0894">Sodium channel</keyword>
<evidence type="ECO:0000256" key="10">
    <source>
        <dbReference type="ARBA" id="ARBA00023303"/>
    </source>
</evidence>
<sequence length="471" mass="53783">MALKNQFFDEIKKQLIFLVLNSTSHGFPKIFSSSNKIIKYIWIFFSILSTCICAFLIIQNIKKYYDFEVTTKIRLKPQFKAIFPSITICNVNFFTSKESIELVQDLTNVTNYPNDPELFLFESGTNLLKSKTQNGKNYSDSISKLILKCFHLLIPCNLSEFDFYFSPTYGNCYTFNPGFDSNKNLRSFDQLISTSKTFKIQGLRLILNVSVPEELKFIMPSNGAAIYIHNQTDPAAFMRPIMAAPGVSTNIGLTKTRTVQNPKPYSQCDPDTQDPSKYNSELFKMVHDYYKSYKRVICFDYCYQRLSLKECGCNQPIFPSNLKKIPCLNKTKCISKQAELFSDGNYVSDFCVPECPLECEMISFTKTISVNKYSNDAFDMMMSKKLNLSNRKISEDIAQVNVYYESLDHTEIVEFATMDFVDLLSSIGGIAGLFLGISVLSLVEILEIVLEILFLYKNSIKSNSPISKVEL</sequence>
<evidence type="ECO:0000313" key="14">
    <source>
        <dbReference type="Proteomes" id="UP000663879"/>
    </source>
</evidence>
<dbReference type="Gene3D" id="2.60.470.10">
    <property type="entry name" value="Acid-sensing ion channels like domains"/>
    <property type="match status" value="1"/>
</dbReference>
<dbReference type="AlphaFoldDB" id="A0A814IW44"/>
<organism evidence="13 14">
    <name type="scientific">Brachionus calyciflorus</name>
    <dbReference type="NCBI Taxonomy" id="104777"/>
    <lineage>
        <taxon>Eukaryota</taxon>
        <taxon>Metazoa</taxon>
        <taxon>Spiralia</taxon>
        <taxon>Gnathifera</taxon>
        <taxon>Rotifera</taxon>
        <taxon>Eurotatoria</taxon>
        <taxon>Monogononta</taxon>
        <taxon>Pseudotrocha</taxon>
        <taxon>Ploima</taxon>
        <taxon>Brachionidae</taxon>
        <taxon>Brachionus</taxon>
    </lineage>
</organism>
<dbReference type="GO" id="GO:0005886">
    <property type="term" value="C:plasma membrane"/>
    <property type="evidence" value="ECO:0007669"/>
    <property type="project" value="TreeGrafter"/>
</dbReference>
<dbReference type="PANTHER" id="PTHR11690:SF248">
    <property type="entry name" value="PICKPOCKET 17, ISOFORM A"/>
    <property type="match status" value="1"/>
</dbReference>
<dbReference type="Proteomes" id="UP000663879">
    <property type="component" value="Unassembled WGS sequence"/>
</dbReference>
<evidence type="ECO:0000256" key="11">
    <source>
        <dbReference type="RuleBase" id="RU000679"/>
    </source>
</evidence>
<dbReference type="PANTHER" id="PTHR11690">
    <property type="entry name" value="AMILORIDE-SENSITIVE SODIUM CHANNEL-RELATED"/>
    <property type="match status" value="1"/>
</dbReference>
<reference evidence="13" key="1">
    <citation type="submission" date="2021-02" db="EMBL/GenBank/DDBJ databases">
        <authorList>
            <person name="Nowell W R."/>
        </authorList>
    </citation>
    <scope>NUCLEOTIDE SEQUENCE</scope>
    <source>
        <strain evidence="13">Ploen Becks lab</strain>
    </source>
</reference>
<keyword evidence="5 12" id="KW-1133">Transmembrane helix</keyword>
<keyword evidence="6" id="KW-0915">Sodium</keyword>
<evidence type="ECO:0000256" key="6">
    <source>
        <dbReference type="ARBA" id="ARBA00023053"/>
    </source>
</evidence>
<keyword evidence="10 11" id="KW-0407">Ion channel</keyword>
<comment type="caution">
    <text evidence="13">The sequence shown here is derived from an EMBL/GenBank/DDBJ whole genome shotgun (WGS) entry which is preliminary data.</text>
</comment>
<dbReference type="PRINTS" id="PR01078">
    <property type="entry name" value="AMINACHANNEL"/>
</dbReference>
<comment type="subcellular location">
    <subcellularLocation>
        <location evidence="1">Membrane</location>
        <topology evidence="1">Multi-pass membrane protein</topology>
    </subcellularLocation>
</comment>
<keyword evidence="14" id="KW-1185">Reference proteome</keyword>
<keyword evidence="9 11" id="KW-0739">Sodium transport</keyword>